<dbReference type="InterPro" id="IPR008925">
    <property type="entry name" value="aa_tRNA-synth_I_cd-bd_sf"/>
</dbReference>
<sequence length="451" mass="51598">MTRTRFAPSPTGFLHIGNLRTAIYAYAMAKHDHGQFILRIEDTDQERYKPEGIDDIKKNLTTFGLKWDEYYVQSERKKTGFYQKIAEKLVSQNHAFYCQCPAKNAKEEGFSSTLRDPCRDKKLTSGAIKLRVPDDEKISYFDFVLQKEVSWDTNTVYDATLLKTDGFPTYHLAAMADDLDMKITHILRGHDWMPSTPVHLLVFRFLTGNQPQIGHLTDIQSPNGGKLSKRRDSVFCEQFINDGYLPEAILNFVILLGWAPKDNRELFTLSEFVQHFDPKGFQKSNPLFTQDKLNWLNGHYIRQKSDIEITQLVKTLVKTNIPEDKITQLLPLIKDRLVKITDFVPLTSLFFEAPPVDLALFTDPAVSLEHLKSGVQHLSSIDNWTKQGLELGWTDEIKARGWKVGDYFMSVRIAICGSRQTPPTTDTMLVLGKDETLKRLETAIQSINNSS</sequence>
<dbReference type="InterPro" id="IPR033910">
    <property type="entry name" value="GluRS_core"/>
</dbReference>
<comment type="cofactor">
    <cofactor evidence="7">
        <name>Zn(2+)</name>
        <dbReference type="ChEBI" id="CHEBI:29105"/>
    </cofactor>
    <text evidence="7">Binds 1 zinc ion per subunit.</text>
</comment>
<keyword evidence="3 7" id="KW-0547">Nucleotide-binding</keyword>
<evidence type="ECO:0000313" key="10">
    <source>
        <dbReference type="EMBL" id="OGD08807.1"/>
    </source>
</evidence>
<keyword evidence="2 7" id="KW-0436">Ligase</keyword>
<dbReference type="InterPro" id="IPR000924">
    <property type="entry name" value="Glu/Gln-tRNA-synth"/>
</dbReference>
<dbReference type="InterPro" id="IPR001412">
    <property type="entry name" value="aa-tRNA-synth_I_CS"/>
</dbReference>
<comment type="catalytic activity">
    <reaction evidence="7">
        <text>tRNA(Glu) + L-glutamate + ATP = L-glutamyl-tRNA(Glu) + AMP + diphosphate</text>
        <dbReference type="Rhea" id="RHEA:23540"/>
        <dbReference type="Rhea" id="RHEA-COMP:9663"/>
        <dbReference type="Rhea" id="RHEA-COMP:9680"/>
        <dbReference type="ChEBI" id="CHEBI:29985"/>
        <dbReference type="ChEBI" id="CHEBI:30616"/>
        <dbReference type="ChEBI" id="CHEBI:33019"/>
        <dbReference type="ChEBI" id="CHEBI:78442"/>
        <dbReference type="ChEBI" id="CHEBI:78520"/>
        <dbReference type="ChEBI" id="CHEBI:456215"/>
        <dbReference type="EC" id="6.1.1.17"/>
    </reaction>
</comment>
<feature type="binding site" evidence="7">
    <location>
        <position position="120"/>
    </location>
    <ligand>
        <name>Zn(2+)</name>
        <dbReference type="ChEBI" id="CHEBI:29105"/>
    </ligand>
</feature>
<keyword evidence="6 7" id="KW-0030">Aminoacyl-tRNA synthetase</keyword>
<comment type="similarity">
    <text evidence="1 7">Belongs to the class-I aminoacyl-tRNA synthetase family. Glutamate--tRNA ligase type 1 subfamily.</text>
</comment>
<feature type="domain" description="Aminoacyl-tRNA synthetase class I anticodon-binding" evidence="9">
    <location>
        <begin position="317"/>
        <end position="444"/>
    </location>
</feature>
<dbReference type="PROSITE" id="PS00178">
    <property type="entry name" value="AA_TRNA_LIGASE_I"/>
    <property type="match status" value="1"/>
</dbReference>
<evidence type="ECO:0000256" key="2">
    <source>
        <dbReference type="ARBA" id="ARBA00022598"/>
    </source>
</evidence>
<gene>
    <name evidence="7" type="primary">gltX</name>
    <name evidence="10" type="ORF">A2397_04235</name>
</gene>
<protein>
    <recommendedName>
        <fullName evidence="7">Glutamate--tRNA ligase</fullName>
        <ecNumber evidence="7">6.1.1.17</ecNumber>
    </recommendedName>
    <alternativeName>
        <fullName evidence="7">Glutamyl-tRNA synthetase</fullName>
        <shortName evidence="7">GluRS</shortName>
    </alternativeName>
</protein>
<dbReference type="InterPro" id="IPR014729">
    <property type="entry name" value="Rossmann-like_a/b/a_fold"/>
</dbReference>
<dbReference type="Gene3D" id="3.40.50.620">
    <property type="entry name" value="HUPs"/>
    <property type="match status" value="1"/>
</dbReference>
<evidence type="ECO:0000313" key="11">
    <source>
        <dbReference type="Proteomes" id="UP000176424"/>
    </source>
</evidence>
<feature type="binding site" evidence="7">
    <location>
        <position position="229"/>
    </location>
    <ligand>
        <name>ATP</name>
        <dbReference type="ChEBI" id="CHEBI:30616"/>
    </ligand>
</feature>
<dbReference type="HAMAP" id="MF_00022">
    <property type="entry name" value="Glu_tRNA_synth_type1"/>
    <property type="match status" value="1"/>
</dbReference>
<feature type="binding site" evidence="7">
    <location>
        <position position="100"/>
    </location>
    <ligand>
        <name>Zn(2+)</name>
        <dbReference type="ChEBI" id="CHEBI:29105"/>
    </ligand>
</feature>
<evidence type="ECO:0000259" key="9">
    <source>
        <dbReference type="Pfam" id="PF19269"/>
    </source>
</evidence>
<dbReference type="GO" id="GO:0008270">
    <property type="term" value="F:zinc ion binding"/>
    <property type="evidence" value="ECO:0007669"/>
    <property type="project" value="UniProtKB-UniRule"/>
</dbReference>
<keyword evidence="4 7" id="KW-0067">ATP-binding</keyword>
<name>A0A1F4ZTM9_9BACT</name>
<reference evidence="10 11" key="1">
    <citation type="journal article" date="2016" name="Nat. Commun.">
        <title>Thousands of microbial genomes shed light on interconnected biogeochemical processes in an aquifer system.</title>
        <authorList>
            <person name="Anantharaman K."/>
            <person name="Brown C.T."/>
            <person name="Hug L.A."/>
            <person name="Sharon I."/>
            <person name="Castelle C.J."/>
            <person name="Probst A.J."/>
            <person name="Thomas B.C."/>
            <person name="Singh A."/>
            <person name="Wilkins M.J."/>
            <person name="Karaoz U."/>
            <person name="Brodie E.L."/>
            <person name="Williams K.H."/>
            <person name="Hubbard S.S."/>
            <person name="Banfield J.F."/>
        </authorList>
    </citation>
    <scope>NUCLEOTIDE SEQUENCE [LARGE SCALE GENOMIC DNA]</scope>
</reference>
<dbReference type="InterPro" id="IPR049940">
    <property type="entry name" value="GluQ/Sye"/>
</dbReference>
<dbReference type="PANTHER" id="PTHR43311">
    <property type="entry name" value="GLUTAMATE--TRNA LIGASE"/>
    <property type="match status" value="1"/>
</dbReference>
<evidence type="ECO:0000256" key="3">
    <source>
        <dbReference type="ARBA" id="ARBA00022741"/>
    </source>
</evidence>
<dbReference type="EC" id="6.1.1.17" evidence="7"/>
<dbReference type="GO" id="GO:0004818">
    <property type="term" value="F:glutamate-tRNA ligase activity"/>
    <property type="evidence" value="ECO:0007669"/>
    <property type="project" value="UniProtKB-UniRule"/>
</dbReference>
<dbReference type="STRING" id="1797263.A2397_04235"/>
<keyword evidence="7" id="KW-0479">Metal-binding</keyword>
<evidence type="ECO:0000256" key="6">
    <source>
        <dbReference type="ARBA" id="ARBA00023146"/>
    </source>
</evidence>
<accession>A0A1F4ZTM9</accession>
<feature type="binding site" evidence="7">
    <location>
        <position position="98"/>
    </location>
    <ligand>
        <name>Zn(2+)</name>
        <dbReference type="ChEBI" id="CHEBI:29105"/>
    </ligand>
</feature>
<dbReference type="InterPro" id="IPR020751">
    <property type="entry name" value="aa-tRNA-synth_I_codon-bd_sub2"/>
</dbReference>
<dbReference type="SUPFAM" id="SSF52374">
    <property type="entry name" value="Nucleotidylyl transferase"/>
    <property type="match status" value="1"/>
</dbReference>
<evidence type="ECO:0000256" key="4">
    <source>
        <dbReference type="ARBA" id="ARBA00022840"/>
    </source>
</evidence>
<dbReference type="GO" id="GO:0006424">
    <property type="term" value="P:glutamyl-tRNA aminoacylation"/>
    <property type="evidence" value="ECO:0007669"/>
    <property type="project" value="UniProtKB-UniRule"/>
</dbReference>
<dbReference type="PANTHER" id="PTHR43311:SF2">
    <property type="entry name" value="GLUTAMATE--TRNA LIGASE, MITOCHONDRIAL-RELATED"/>
    <property type="match status" value="1"/>
</dbReference>
<dbReference type="NCBIfam" id="TIGR00464">
    <property type="entry name" value="gltX_bact"/>
    <property type="match status" value="1"/>
</dbReference>
<organism evidence="10 11">
    <name type="scientific">Candidatus Amesbacteria bacterium RIFOXYB1_FULL_44_23</name>
    <dbReference type="NCBI Taxonomy" id="1797263"/>
    <lineage>
        <taxon>Bacteria</taxon>
        <taxon>Candidatus Amesiibacteriota</taxon>
    </lineage>
</organism>
<dbReference type="Gene3D" id="1.10.10.350">
    <property type="match status" value="1"/>
</dbReference>
<dbReference type="Proteomes" id="UP000176424">
    <property type="component" value="Unassembled WGS sequence"/>
</dbReference>
<dbReference type="CDD" id="cd00808">
    <property type="entry name" value="GluRS_core"/>
    <property type="match status" value="1"/>
</dbReference>
<feature type="domain" description="Glutamyl/glutaminyl-tRNA synthetase class Ib catalytic" evidence="8">
    <location>
        <begin position="3"/>
        <end position="295"/>
    </location>
</feature>
<comment type="function">
    <text evidence="7">Catalyzes the attachment of glutamate to tRNA(Glu) in a two-step reaction: glutamate is first activated by ATP to form Glu-AMP and then transferred to the acceptor end of tRNA(Glu).</text>
</comment>
<dbReference type="AlphaFoldDB" id="A0A1F4ZTM9"/>
<evidence type="ECO:0000259" key="8">
    <source>
        <dbReference type="Pfam" id="PF00749"/>
    </source>
</evidence>
<keyword evidence="5 7" id="KW-0648">Protein biosynthesis</keyword>
<dbReference type="InterPro" id="IPR045462">
    <property type="entry name" value="aa-tRNA-synth_I_cd-bd"/>
</dbReference>
<evidence type="ECO:0000256" key="1">
    <source>
        <dbReference type="ARBA" id="ARBA00007894"/>
    </source>
</evidence>
<dbReference type="GO" id="GO:0005737">
    <property type="term" value="C:cytoplasm"/>
    <property type="evidence" value="ECO:0007669"/>
    <property type="project" value="UniProtKB-SubCell"/>
</dbReference>
<keyword evidence="7" id="KW-0862">Zinc</keyword>
<dbReference type="SUPFAM" id="SSF48163">
    <property type="entry name" value="An anticodon-binding domain of class I aminoacyl-tRNA synthetases"/>
    <property type="match status" value="1"/>
</dbReference>
<dbReference type="GO" id="GO:0005524">
    <property type="term" value="F:ATP binding"/>
    <property type="evidence" value="ECO:0007669"/>
    <property type="project" value="UniProtKB-UniRule"/>
</dbReference>
<feature type="binding site" evidence="7">
    <location>
        <position position="118"/>
    </location>
    <ligand>
        <name>Zn(2+)</name>
        <dbReference type="ChEBI" id="CHEBI:29105"/>
    </ligand>
</feature>
<keyword evidence="7" id="KW-0963">Cytoplasm</keyword>
<comment type="caution">
    <text evidence="10">The sequence shown here is derived from an EMBL/GenBank/DDBJ whole genome shotgun (WGS) entry which is preliminary data.</text>
</comment>
<comment type="subunit">
    <text evidence="7">Monomer.</text>
</comment>
<dbReference type="Pfam" id="PF19269">
    <property type="entry name" value="Anticodon_2"/>
    <property type="match status" value="1"/>
</dbReference>
<dbReference type="EMBL" id="MEXR01000049">
    <property type="protein sequence ID" value="OGD08807.1"/>
    <property type="molecule type" value="Genomic_DNA"/>
</dbReference>
<feature type="short sequence motif" description="'HIGH' region" evidence="7">
    <location>
        <begin position="8"/>
        <end position="18"/>
    </location>
</feature>
<dbReference type="Pfam" id="PF00749">
    <property type="entry name" value="tRNA-synt_1c"/>
    <property type="match status" value="1"/>
</dbReference>
<evidence type="ECO:0000256" key="5">
    <source>
        <dbReference type="ARBA" id="ARBA00022917"/>
    </source>
</evidence>
<comment type="subcellular location">
    <subcellularLocation>
        <location evidence="7">Cytoplasm</location>
    </subcellularLocation>
</comment>
<dbReference type="InterPro" id="IPR020058">
    <property type="entry name" value="Glu/Gln-tRNA-synth_Ib_cat-dom"/>
</dbReference>
<proteinExistence type="inferred from homology"/>
<dbReference type="InterPro" id="IPR004527">
    <property type="entry name" value="Glu-tRNA-ligase_bac/mito"/>
</dbReference>
<evidence type="ECO:0000256" key="7">
    <source>
        <dbReference type="HAMAP-Rule" id="MF_00022"/>
    </source>
</evidence>
<feature type="short sequence motif" description="'KMSKS' region" evidence="7">
    <location>
        <begin position="226"/>
        <end position="230"/>
    </location>
</feature>
<dbReference type="GO" id="GO:0000049">
    <property type="term" value="F:tRNA binding"/>
    <property type="evidence" value="ECO:0007669"/>
    <property type="project" value="InterPro"/>
</dbReference>
<dbReference type="PRINTS" id="PR00987">
    <property type="entry name" value="TRNASYNTHGLU"/>
</dbReference>